<accession>A0A132A4A0</accession>
<proteinExistence type="predicted"/>
<name>A0A132A4A0_SARSC</name>
<dbReference type="EMBL" id="JXLN01010476">
    <property type="protein sequence ID" value="KPM05798.1"/>
    <property type="molecule type" value="Genomic_DNA"/>
</dbReference>
<protein>
    <submittedName>
        <fullName evidence="1">Uncharacterized protein</fullName>
    </submittedName>
</protein>
<dbReference type="VEuPathDB" id="VectorBase:SSCA007626"/>
<dbReference type="AlphaFoldDB" id="A0A132A4A0"/>
<evidence type="ECO:0000313" key="2">
    <source>
        <dbReference type="Proteomes" id="UP000616769"/>
    </source>
</evidence>
<evidence type="ECO:0000313" key="1">
    <source>
        <dbReference type="EMBL" id="KPM05798.1"/>
    </source>
</evidence>
<organism evidence="1 2">
    <name type="scientific">Sarcoptes scabiei</name>
    <name type="common">Itch mite</name>
    <name type="synonym">Acarus scabiei</name>
    <dbReference type="NCBI Taxonomy" id="52283"/>
    <lineage>
        <taxon>Eukaryota</taxon>
        <taxon>Metazoa</taxon>
        <taxon>Ecdysozoa</taxon>
        <taxon>Arthropoda</taxon>
        <taxon>Chelicerata</taxon>
        <taxon>Arachnida</taxon>
        <taxon>Acari</taxon>
        <taxon>Acariformes</taxon>
        <taxon>Sarcoptiformes</taxon>
        <taxon>Astigmata</taxon>
        <taxon>Psoroptidia</taxon>
        <taxon>Sarcoptoidea</taxon>
        <taxon>Sarcoptidae</taxon>
        <taxon>Sarcoptinae</taxon>
        <taxon>Sarcoptes</taxon>
    </lineage>
</organism>
<reference evidence="1 2" key="1">
    <citation type="journal article" date="2015" name="Parasit. Vectors">
        <title>Draft genome of the scabies mite.</title>
        <authorList>
            <person name="Rider S.D.Jr."/>
            <person name="Morgan M.S."/>
            <person name="Arlian L.G."/>
        </authorList>
    </citation>
    <scope>NUCLEOTIDE SEQUENCE [LARGE SCALE GENOMIC DNA]</scope>
    <source>
        <strain evidence="1">Arlian Lab</strain>
    </source>
</reference>
<gene>
    <name evidence="1" type="ORF">QR98_0042700</name>
</gene>
<comment type="caution">
    <text evidence="1">The sequence shown here is derived from an EMBL/GenBank/DDBJ whole genome shotgun (WGS) entry which is preliminary data.</text>
</comment>
<sequence length="43" mass="5204">MRKKINLKFINSEHAKLENCKNFMSKKLFNEILHFCCLLFLIC</sequence>
<dbReference type="Proteomes" id="UP000616769">
    <property type="component" value="Unassembled WGS sequence"/>
</dbReference>